<dbReference type="InterPro" id="IPR029063">
    <property type="entry name" value="SAM-dependent_MTases_sf"/>
</dbReference>
<organism evidence="1 2">
    <name type="scientific">Stephanodiscus triporus</name>
    <dbReference type="NCBI Taxonomy" id="2934178"/>
    <lineage>
        <taxon>Eukaryota</taxon>
        <taxon>Sar</taxon>
        <taxon>Stramenopiles</taxon>
        <taxon>Ochrophyta</taxon>
        <taxon>Bacillariophyta</taxon>
        <taxon>Coscinodiscophyceae</taxon>
        <taxon>Thalassiosirophycidae</taxon>
        <taxon>Stephanodiscales</taxon>
        <taxon>Stephanodiscaceae</taxon>
        <taxon>Stephanodiscus</taxon>
    </lineage>
</organism>
<dbReference type="AlphaFoldDB" id="A0ABD3MU79"/>
<dbReference type="Gene3D" id="3.40.50.150">
    <property type="entry name" value="Vaccinia Virus protein VP39"/>
    <property type="match status" value="1"/>
</dbReference>
<evidence type="ECO:0000313" key="2">
    <source>
        <dbReference type="Proteomes" id="UP001530315"/>
    </source>
</evidence>
<dbReference type="EMBL" id="JALLAZ020001702">
    <property type="protein sequence ID" value="KAL3767478.1"/>
    <property type="molecule type" value="Genomic_DNA"/>
</dbReference>
<protein>
    <recommendedName>
        <fullName evidence="3">Methyltransferase</fullName>
    </recommendedName>
</protein>
<accession>A0ABD3MU79</accession>
<gene>
    <name evidence="1" type="ORF">ACHAW5_006207</name>
</gene>
<evidence type="ECO:0000313" key="1">
    <source>
        <dbReference type="EMBL" id="KAL3767478.1"/>
    </source>
</evidence>
<dbReference type="Proteomes" id="UP001530315">
    <property type="component" value="Unassembled WGS sequence"/>
</dbReference>
<name>A0ABD3MU79_9STRA</name>
<comment type="caution">
    <text evidence="1">The sequence shown here is derived from an EMBL/GenBank/DDBJ whole genome shotgun (WGS) entry which is preliminary data.</text>
</comment>
<keyword evidence="2" id="KW-1185">Reference proteome</keyword>
<proteinExistence type="predicted"/>
<sequence>MLSKTRFILLAAISFQLIATFWVFSRGDDASADIAWYPDRKNWPNSDDDRSPTPPELLDFVNFCAKKCRYIPEMCTLGLHLGKLAYPAPTCLNHSMTIEDDIYWSDLPRKGGNGMLTHARNERTGILVDWATKRALERRRFTGAATGGVARCEEIPMAHESPMMSPKEFEFVVKVLANVGPNTYLEWGTGKSTSFYPLLASGMVIAIDGYPLWCNKVMMEHSRVRCMIEDEGRLHFKCPELVGADGTTRLELCAVGKLPPNTSDKDVEMAMRIYVDSIVSSSREAEVIKFNAALADGRFRLQCALRLLLYLHDDLVLLLHNLWVRYKAYADVLEYYDVIGYVRSVVGLRKKSGLLSTEEERTISLYR</sequence>
<evidence type="ECO:0008006" key="3">
    <source>
        <dbReference type="Google" id="ProtNLM"/>
    </source>
</evidence>
<reference evidence="1 2" key="1">
    <citation type="submission" date="2024-10" db="EMBL/GenBank/DDBJ databases">
        <title>Updated reference genomes for cyclostephanoid diatoms.</title>
        <authorList>
            <person name="Roberts W.R."/>
            <person name="Alverson A.J."/>
        </authorList>
    </citation>
    <scope>NUCLEOTIDE SEQUENCE [LARGE SCALE GENOMIC DNA]</scope>
    <source>
        <strain evidence="1 2">AJA276-08</strain>
    </source>
</reference>